<dbReference type="OrthoDB" id="9788468at2"/>
<dbReference type="InterPro" id="IPR017515">
    <property type="entry name" value="MeMalonyl-CoA_epimerase"/>
</dbReference>
<evidence type="ECO:0000256" key="2">
    <source>
        <dbReference type="ARBA" id="ARBA00022723"/>
    </source>
</evidence>
<reference evidence="4" key="1">
    <citation type="submission" date="2008-06" db="EMBL/GenBank/DDBJ databases">
        <title>Complete sequence of Chlorobaculum parvum NCIB 8327.</title>
        <authorList>
            <consortium name="US DOE Joint Genome Institute"/>
            <person name="Lucas S."/>
            <person name="Copeland A."/>
            <person name="Lapidus A."/>
            <person name="Glavina del Rio T."/>
            <person name="Dalin E."/>
            <person name="Tice H."/>
            <person name="Bruce D."/>
            <person name="Goodwin L."/>
            <person name="Pitluck S."/>
            <person name="Schmutz J."/>
            <person name="Larimer F."/>
            <person name="Land M."/>
            <person name="Hauser L."/>
            <person name="Kyrpides N."/>
            <person name="Mikhailova N."/>
            <person name="Zhao F."/>
            <person name="Li T."/>
            <person name="Liu Z."/>
            <person name="Overmann J."/>
            <person name="Bryant D.A."/>
            <person name="Richardson P."/>
        </authorList>
    </citation>
    <scope>NUCLEOTIDE SEQUENCE [LARGE SCALE GENOMIC DNA]</scope>
    <source>
        <strain evidence="4">NCIB 8327</strain>
    </source>
</reference>
<dbReference type="InterPro" id="IPR037523">
    <property type="entry name" value="VOC_core"/>
</dbReference>
<dbReference type="EMBL" id="CP001099">
    <property type="protein sequence ID" value="ACF11246.1"/>
    <property type="molecule type" value="Genomic_DNA"/>
</dbReference>
<dbReference type="InterPro" id="IPR051785">
    <property type="entry name" value="MMCE/EMCE_epimerase"/>
</dbReference>
<dbReference type="STRING" id="517417.Cpar_0830"/>
<feature type="domain" description="VOC" evidence="3">
    <location>
        <begin position="4"/>
        <end position="133"/>
    </location>
</feature>
<evidence type="ECO:0000259" key="3">
    <source>
        <dbReference type="PROSITE" id="PS51819"/>
    </source>
</evidence>
<organism evidence="4 5">
    <name type="scientific">Chlorobaculum parvum (strain DSM 263 / NCIMB 8327)</name>
    <name type="common">Chlorobium vibrioforme subsp. thiosulfatophilum</name>
    <dbReference type="NCBI Taxonomy" id="517417"/>
    <lineage>
        <taxon>Bacteria</taxon>
        <taxon>Pseudomonadati</taxon>
        <taxon>Chlorobiota</taxon>
        <taxon>Chlorobiia</taxon>
        <taxon>Chlorobiales</taxon>
        <taxon>Chlorobiaceae</taxon>
        <taxon>Chlorobaculum</taxon>
    </lineage>
</organism>
<dbReference type="NCBIfam" id="TIGR03081">
    <property type="entry name" value="metmalonyl_epim"/>
    <property type="match status" value="1"/>
</dbReference>
<evidence type="ECO:0000256" key="1">
    <source>
        <dbReference type="ARBA" id="ARBA00009308"/>
    </source>
</evidence>
<dbReference type="PANTHER" id="PTHR43048:SF3">
    <property type="entry name" value="METHYLMALONYL-COA EPIMERASE, MITOCHONDRIAL"/>
    <property type="match status" value="1"/>
</dbReference>
<accession>B3QMU3</accession>
<dbReference type="SUPFAM" id="SSF54593">
    <property type="entry name" value="Glyoxalase/Bleomycin resistance protein/Dihydroxybiphenyl dioxygenase"/>
    <property type="match status" value="1"/>
</dbReference>
<dbReference type="AlphaFoldDB" id="B3QMU3"/>
<proteinExistence type="inferred from homology"/>
<protein>
    <submittedName>
        <fullName evidence="4">Methylmalonyl-CoA epimerase</fullName>
    </submittedName>
</protein>
<name>B3QMU3_CHLP8</name>
<comment type="similarity">
    <text evidence="1">Belongs to the methylmalonyl-CoA epimerase family.</text>
</comment>
<evidence type="ECO:0000313" key="5">
    <source>
        <dbReference type="Proteomes" id="UP000008811"/>
    </source>
</evidence>
<dbReference type="Gene3D" id="3.10.180.10">
    <property type="entry name" value="2,3-Dihydroxybiphenyl 1,2-Dioxygenase, domain 1"/>
    <property type="match status" value="1"/>
</dbReference>
<sequence length="143" mass="15520">MIDRIDHIAIAVQDLNSAVDTFVAVLGCERSSVTIHEVPAEKVRVAFIPVGQTKIELLEPLGDDGAIAKFLSKNGEGMHHIALATDDLNRETERAAGLGLTPLGEPSEGANDKRIVFLHPRQTSHVLVEYVEPKSPHQPSQQS</sequence>
<dbReference type="HOGENOM" id="CLU_046006_5_2_10"/>
<dbReference type="GO" id="GO:0046491">
    <property type="term" value="P:L-methylmalonyl-CoA metabolic process"/>
    <property type="evidence" value="ECO:0007669"/>
    <property type="project" value="TreeGrafter"/>
</dbReference>
<dbReference type="Proteomes" id="UP000008811">
    <property type="component" value="Chromosome"/>
</dbReference>
<keyword evidence="5" id="KW-1185">Reference proteome</keyword>
<dbReference type="RefSeq" id="WP_012502079.1">
    <property type="nucleotide sequence ID" value="NC_011027.1"/>
</dbReference>
<dbReference type="CDD" id="cd07249">
    <property type="entry name" value="MMCE"/>
    <property type="match status" value="1"/>
</dbReference>
<evidence type="ECO:0000313" key="4">
    <source>
        <dbReference type="EMBL" id="ACF11246.1"/>
    </source>
</evidence>
<dbReference type="PROSITE" id="PS51819">
    <property type="entry name" value="VOC"/>
    <property type="match status" value="1"/>
</dbReference>
<gene>
    <name evidence="4" type="ordered locus">Cpar_0830</name>
</gene>
<dbReference type="PANTHER" id="PTHR43048">
    <property type="entry name" value="METHYLMALONYL-COA EPIMERASE"/>
    <property type="match status" value="1"/>
</dbReference>
<dbReference type="GO" id="GO:0046872">
    <property type="term" value="F:metal ion binding"/>
    <property type="evidence" value="ECO:0007669"/>
    <property type="project" value="UniProtKB-KW"/>
</dbReference>
<dbReference type="eggNOG" id="COG0346">
    <property type="taxonomic scope" value="Bacteria"/>
</dbReference>
<dbReference type="Pfam" id="PF13669">
    <property type="entry name" value="Glyoxalase_4"/>
    <property type="match status" value="1"/>
</dbReference>
<dbReference type="KEGG" id="cpc:Cpar_0830"/>
<dbReference type="GO" id="GO:0004493">
    <property type="term" value="F:methylmalonyl-CoA epimerase activity"/>
    <property type="evidence" value="ECO:0007669"/>
    <property type="project" value="TreeGrafter"/>
</dbReference>
<dbReference type="InterPro" id="IPR029068">
    <property type="entry name" value="Glyas_Bleomycin-R_OHBP_Dase"/>
</dbReference>
<keyword evidence="2" id="KW-0479">Metal-binding</keyword>